<dbReference type="CDD" id="cd00064">
    <property type="entry name" value="FU"/>
    <property type="match status" value="9"/>
</dbReference>
<dbReference type="SMART" id="SM01411">
    <property type="entry name" value="Ephrin_rec_like"/>
    <property type="match status" value="8"/>
</dbReference>
<keyword evidence="2" id="KW-0472">Membrane</keyword>
<keyword evidence="2" id="KW-0812">Transmembrane</keyword>
<keyword evidence="5" id="KW-1185">Reference proteome</keyword>
<dbReference type="SMART" id="SM00261">
    <property type="entry name" value="FU"/>
    <property type="match status" value="21"/>
</dbReference>
<feature type="transmembrane region" description="Helical" evidence="2">
    <location>
        <begin position="1856"/>
        <end position="1882"/>
    </location>
</feature>
<dbReference type="HOGENOM" id="CLU_229892_0_0_1"/>
<dbReference type="PROSITE" id="PS51379">
    <property type="entry name" value="4FE4S_FER_2"/>
    <property type="match status" value="1"/>
</dbReference>
<dbReference type="GeneID" id="7835180"/>
<feature type="domain" description="4Fe-4S ferredoxin-type" evidence="3">
    <location>
        <begin position="517"/>
        <end position="549"/>
    </location>
</feature>
<dbReference type="SUPFAM" id="SSF55486">
    <property type="entry name" value="Metalloproteases ('zincins'), catalytic domain"/>
    <property type="match status" value="1"/>
</dbReference>
<gene>
    <name evidence="4" type="ORF">TTHERM_00160550</name>
</gene>
<keyword evidence="2" id="KW-1133">Transmembrane helix</keyword>
<name>Q22W77_TETTS</name>
<dbReference type="InterPro" id="IPR009030">
    <property type="entry name" value="Growth_fac_rcpt_cys_sf"/>
</dbReference>
<dbReference type="OrthoDB" id="304080at2759"/>
<evidence type="ECO:0000256" key="2">
    <source>
        <dbReference type="SAM" id="Phobius"/>
    </source>
</evidence>
<dbReference type="InterPro" id="IPR000742">
    <property type="entry name" value="EGF"/>
</dbReference>
<dbReference type="Proteomes" id="UP000009168">
    <property type="component" value="Unassembled WGS sequence"/>
</dbReference>
<dbReference type="SMART" id="SM00181">
    <property type="entry name" value="EGF"/>
    <property type="match status" value="18"/>
</dbReference>
<dbReference type="EMBL" id="GG662820">
    <property type="protein sequence ID" value="EAR89540.2"/>
    <property type="molecule type" value="Genomic_DNA"/>
</dbReference>
<accession>Q22W77</accession>
<dbReference type="Gene3D" id="2.10.220.10">
    <property type="entry name" value="Hormone Receptor, Insulin-like Growth Factor Receptor 1, Chain A, domain 2"/>
    <property type="match status" value="12"/>
</dbReference>
<dbReference type="InterPro" id="IPR006212">
    <property type="entry name" value="Furin_repeat"/>
</dbReference>
<reference evidence="5" key="1">
    <citation type="journal article" date="2006" name="PLoS Biol.">
        <title>Macronuclear genome sequence of the ciliate Tetrahymena thermophila, a model eukaryote.</title>
        <authorList>
            <person name="Eisen J.A."/>
            <person name="Coyne R.S."/>
            <person name="Wu M."/>
            <person name="Wu D."/>
            <person name="Thiagarajan M."/>
            <person name="Wortman J.R."/>
            <person name="Badger J.H."/>
            <person name="Ren Q."/>
            <person name="Amedeo P."/>
            <person name="Jones K.M."/>
            <person name="Tallon L.J."/>
            <person name="Delcher A.L."/>
            <person name="Salzberg S.L."/>
            <person name="Silva J.C."/>
            <person name="Haas B.J."/>
            <person name="Majoros W.H."/>
            <person name="Farzad M."/>
            <person name="Carlton J.M."/>
            <person name="Smith R.K. Jr."/>
            <person name="Garg J."/>
            <person name="Pearlman R.E."/>
            <person name="Karrer K.M."/>
            <person name="Sun L."/>
            <person name="Manning G."/>
            <person name="Elde N.C."/>
            <person name="Turkewitz A.P."/>
            <person name="Asai D.J."/>
            <person name="Wilkes D.E."/>
            <person name="Wang Y."/>
            <person name="Cai H."/>
            <person name="Collins K."/>
            <person name="Stewart B.A."/>
            <person name="Lee S.R."/>
            <person name="Wilamowska K."/>
            <person name="Weinberg Z."/>
            <person name="Ruzzo W.L."/>
            <person name="Wloga D."/>
            <person name="Gaertig J."/>
            <person name="Frankel J."/>
            <person name="Tsao C.-C."/>
            <person name="Gorovsky M.A."/>
            <person name="Keeling P.J."/>
            <person name="Waller R.F."/>
            <person name="Patron N.J."/>
            <person name="Cherry J.M."/>
            <person name="Stover N.A."/>
            <person name="Krieger C.J."/>
            <person name="del Toro C."/>
            <person name="Ryder H.F."/>
            <person name="Williamson S.C."/>
            <person name="Barbeau R.A."/>
            <person name="Hamilton E.P."/>
            <person name="Orias E."/>
        </authorList>
    </citation>
    <scope>NUCLEOTIDE SEQUENCE [LARGE SCALE GENOMIC DNA]</scope>
    <source>
        <strain evidence="5">SB210</strain>
    </source>
</reference>
<evidence type="ECO:0000256" key="1">
    <source>
        <dbReference type="SAM" id="MobiDB-lite"/>
    </source>
</evidence>
<feature type="transmembrane region" description="Helical" evidence="2">
    <location>
        <begin position="1986"/>
        <end position="2005"/>
    </location>
</feature>
<feature type="transmembrane region" description="Helical" evidence="2">
    <location>
        <begin position="2040"/>
        <end position="2063"/>
    </location>
</feature>
<feature type="transmembrane region" description="Helical" evidence="2">
    <location>
        <begin position="2011"/>
        <end position="2028"/>
    </location>
</feature>
<dbReference type="KEGG" id="tet:TTHERM_00160550"/>
<dbReference type="SUPFAM" id="SSF57184">
    <property type="entry name" value="Growth factor receptor domain"/>
    <property type="match status" value="11"/>
</dbReference>
<dbReference type="PROSITE" id="PS00022">
    <property type="entry name" value="EGF_1"/>
    <property type="match status" value="1"/>
</dbReference>
<feature type="region of interest" description="Disordered" evidence="1">
    <location>
        <begin position="2261"/>
        <end position="2286"/>
    </location>
</feature>
<feature type="transmembrane region" description="Helical" evidence="2">
    <location>
        <begin position="1933"/>
        <end position="1954"/>
    </location>
</feature>
<evidence type="ECO:0000313" key="5">
    <source>
        <dbReference type="Proteomes" id="UP000009168"/>
    </source>
</evidence>
<proteinExistence type="predicted"/>
<dbReference type="eggNOG" id="KOG3525">
    <property type="taxonomic scope" value="Eukaryota"/>
</dbReference>
<dbReference type="InterPro" id="IPR017896">
    <property type="entry name" value="4Fe4S_Fe-S-bd"/>
</dbReference>
<dbReference type="PANTHER" id="PTHR15332:SF175">
    <property type="entry name" value="PROPROTEIN CONVERTASE SUBTILISIN_KEXIN TYPE 5-LIKE"/>
    <property type="match status" value="1"/>
</dbReference>
<dbReference type="RefSeq" id="XP_001009785.2">
    <property type="nucleotide sequence ID" value="XM_001009785.3"/>
</dbReference>
<feature type="transmembrane region" description="Helical" evidence="2">
    <location>
        <begin position="1903"/>
        <end position="1927"/>
    </location>
</feature>
<sequence length="2286" mass="252918">MFSVYIDKIPTTADLIQPLTSKINEVNGITAADSHDQYMAAINKILNLGALLVGNILQRKSGKSGITVNNLISNDNCNLLIDLVQTPKTYTQDLVIYYVIDPSLYTYSSYFNGQLGTGQEYMQAVTCAYSQSDSGFDLNRPQVGIIFFSYANVFGPNFLNGGSIFNIDSYTKLAAKAILQIMGLNLNSTQYWLDNTGTAYQSNPIQQVLVSSDGITHYSIKTPSLLAYANSYFKPKTPATFLLLGTYTHPDLQYVTMEMHLAPEDLLSEFNQLSFFYVVSGFTLAAITDMGWYQVNQNVQQPLTFASSVSTDFLSDVQSLNVNIIQKYPSLFALTTPSPDQCYFAYGKLEVVNSRSTVYLPQNLLLYKQLCQRSDGIIGSQYSVYQPSSGCFISTFPSASQKQICLPRSCTSSNLLISVIVQEVTPTCSTAGQVVTGIKPISSMSQTYDLTCPNNFNLFCTSEMPCQNNCTQNGICIHNFCQCQPTYIGLYCQKSCGPQQWYDANNNACVDQCPSGYYGNISQNRQCILCKTQNCLDDCPEGQYRIPGQTQCLQCPYQCQACTSANFCTKCKFGYVLNNNDNLCYCQIGTYDPKTKTCISCNSNQYFDINSSSCQPCDPSCKTCQNTSTQCTSCNTPKVFYQFTCLDQCPPGYYSDPLKMCQQCSSNCKTCNSTSTTCTSCYDTFQLQPDNSCACVNQVYDPSTNKCISCAPNQVYDPINKICQNCNPSCSTCKDASNLNTCTSCPTGKVLYNGNCQDSCPQSYFADANKVCQPCNPICKNCQTSNTNCIDCNDGLQLSGTTCVCKVGFYSSNLNQCVVCNTNQVPDIPNQQCKNCDVNCNTCQDSNNISICTSCKAPKALYQSYCYDPCPTGYYADTNQVCQPCNPSCLKCLTNKDNCTDCPSTFQLSSGSCICPSNTVYDSGSKTCKSCQLNQVIDTINKICVNCDPSCRTCKDKDNLQACTSCNTGFVLYNSTCIDKCPDKTYKDSNNVCKPCDPICATCFNTSNQCTSCNSPLTLNGSSCQCSSGFYNSQTNKCVACTVHEVPDNIRQQCVTCDPNCLSCQDVNNLAVCTSCQNPYSLYQSKCQNPCPNKYYSDQNQICQPCSTNCLTCRNNSNYCTACPDNTFTLSQDNKCVCLNSVYDSLNNTCVQCTFKQIFDQTNNKCVDCSPSCLTCQDLNHLNICTSCPAGKILYNQTCIDKCPDQTYLSNNKCLPCSLNCKTCEVQDTQCTSCNSPLQVIGKSCQCSQGNYNPNSNTCIVCSQSQVYDSVHYQCVNCNPTCLTCQDKDNTNKCTSCKNPLVLSNGSCVAQCPDHQYTDPNQVCQNCDPNCLSCQTSSTNCQSCNPTFTLQINKCVCLNSVYDPQTKTCKTCASNQIYDPSNQSCVNCNPSCLTCQGLGSQLNTCLSCQTPLILYNSQCLSSCPSQMYYDSVSKTCQQCNPSCLQCQGTSTACTSCIPPLVAQGGTCVCGNGLYMKDGKCYDSCPPGTFRNNDKMTCDTCDISCLNCRSSGSGSCINCAPGYQLNQSGLCILICPASQYADSGNIKCIPCPPFCAACTNPLNCTSCLPPMLFFNSQCIPSCPPGFSNHFGICIPNGSCDNSCIKCDQKGNCIQCPDGQYIQGKVCVSDCSSGYYKIPVAGLCNPCFKGCDKCTGPNQVDCTNYVPPTKNQNSSFTCHQSCLSCSGPGFDQCITCNQNRQLNPFYGKQIGSCVCISNTVDYFQPPCKFEKEPSLIESTAISSAVLNAVAAAAYSSPAAFLFLIDAQQTLSYFRYLNMNKPLNFDQQIKPLYYSHMIPFFPNVSKDWLPSVVTPSNSKNNVSNTRNLQNTSQQNIKTDNQYSLSQGNNRISDNQKYPFFLINAFVIIIFQAVFWLICWVMSLVVKYKVLTPLGTKIINIFRYNAIIVVIYVTMSELSLLTFYHFTIASWQTNLEILSSLLSIASLLYMIGIITLLINITIKQREQNINEEKFYILFGILNEKYSINKYYPIILIMRKIIASAIYAFAYPYQEAQGILMIFLYLPFWAFMISKNPFANNYARISSVITESCMLFCHLYFVTLSVSYSINDLIGITDVLLILIITTLIISSVLGSLAIICSIYIKIKNYKQRHYQIAKIHPYQGVKSTQRDMASQKKQDNQSKISYKEDDQLSDLSITQQHATQTPLKTNQDQSNMTVLNNSHSIQLQSQQDMSLSYNNKLINTSQNQQFNTRQFDIIDEQSNDGDDLSSAQRYQIQHEEKPKSHSQDNDEQLEFSFRSKLEGIKEQENEEGSLQFSDAASMAQRKKFVN</sequence>
<dbReference type="Gene3D" id="3.90.132.10">
    <property type="entry name" value="Leishmanolysin , domain 2"/>
    <property type="match status" value="1"/>
</dbReference>
<organism evidence="4 5">
    <name type="scientific">Tetrahymena thermophila (strain SB210)</name>
    <dbReference type="NCBI Taxonomy" id="312017"/>
    <lineage>
        <taxon>Eukaryota</taxon>
        <taxon>Sar</taxon>
        <taxon>Alveolata</taxon>
        <taxon>Ciliophora</taxon>
        <taxon>Intramacronucleata</taxon>
        <taxon>Oligohymenophorea</taxon>
        <taxon>Hymenostomatida</taxon>
        <taxon>Tetrahymenina</taxon>
        <taxon>Tetrahymenidae</taxon>
        <taxon>Tetrahymena</taxon>
    </lineage>
</organism>
<dbReference type="PANTHER" id="PTHR15332">
    <property type="entry name" value="PROPROTEIN CONVERTASE SUBTILISIN_KEXIN TYPE 5-LIKE"/>
    <property type="match status" value="1"/>
</dbReference>
<evidence type="ECO:0000259" key="3">
    <source>
        <dbReference type="PROSITE" id="PS51379"/>
    </source>
</evidence>
<evidence type="ECO:0000313" key="4">
    <source>
        <dbReference type="EMBL" id="EAR89540.2"/>
    </source>
</evidence>
<dbReference type="InParanoid" id="Q22W77"/>
<protein>
    <submittedName>
        <fullName evidence="4">EGF-like domain protein</fullName>
    </submittedName>
</protein>
<feature type="transmembrane region" description="Helical" evidence="2">
    <location>
        <begin position="2075"/>
        <end position="2100"/>
    </location>
</feature>